<proteinExistence type="predicted"/>
<name>A0A6S7BJ41_9BURK</name>
<dbReference type="Pfam" id="PF03235">
    <property type="entry name" value="GmrSD_N"/>
    <property type="match status" value="1"/>
</dbReference>
<sequence length="586" mass="66673">MTALSSTTAPVSSGQSYALKHKTVGDIRGHFFVPSYQRGYRWDPSDVMRLLDDIRDSGGKGYSLQPIVVKLHRDAEQPEKQEWELIDGQQRLTTLYLIFRYMEKDAKQGFGAPYSIFYQTRAGSQEYLKTLDEAIHGTNIDYFHLYQAYQAIDTWFKRSGDIYARNHAAGKIHSYLFESVRVIWYEAPFDVKAIPLFTRLNVGRIPLTDAELVKAALLSKARSVSPDRAHEIAAQWDGIERDLHHSDIWSFIAGLQSGADDERYPTRISLLLDTLADQQPRDNDAGQRHHTFDALQGLIEKDFSGFWKEVVALHAQILGWHDVPGAYNRIGYLVATGAKIGHVVTAAKGKRKSEFEQYLTLSITNYLGIGDDDFEDLDYEEKKRGYPKLLDLLLLMNVETCSRAGLRFPFIHHVGQNWSLEHIHAQNADALNKADQWRTWLSTHERAIEAFGTHNESHARLKADIQAAINEIDSGRSGGFTGERFNALSMRILQLLNTDTLADHSIRNLALLSSSDNSRLNSSVFEVKRQMILELDRAGKYVPPCTRNVFLKYYAAADAQQPHFWSEQDKTSYLDAIRDLLKPYLS</sequence>
<gene>
    <name evidence="2" type="ORF">LMG28138_04884</name>
</gene>
<accession>A0A6S7BJ41</accession>
<evidence type="ECO:0000259" key="1">
    <source>
        <dbReference type="Pfam" id="PF03235"/>
    </source>
</evidence>
<dbReference type="RefSeq" id="WP_175107500.1">
    <property type="nucleotide sequence ID" value="NZ_CADIKM010000038.1"/>
</dbReference>
<dbReference type="PANTHER" id="PTHR35149">
    <property type="entry name" value="SLL5132 PROTEIN"/>
    <property type="match status" value="1"/>
</dbReference>
<dbReference type="InterPro" id="IPR004919">
    <property type="entry name" value="GmrSD_N"/>
</dbReference>
<keyword evidence="3" id="KW-1185">Reference proteome</keyword>
<evidence type="ECO:0000313" key="3">
    <source>
        <dbReference type="Proteomes" id="UP000494115"/>
    </source>
</evidence>
<dbReference type="Proteomes" id="UP000494115">
    <property type="component" value="Unassembled WGS sequence"/>
</dbReference>
<dbReference type="PANTHER" id="PTHR35149:SF2">
    <property type="entry name" value="DUF262 DOMAIN-CONTAINING PROTEIN"/>
    <property type="match status" value="1"/>
</dbReference>
<dbReference type="AlphaFoldDB" id="A0A6S7BJ41"/>
<dbReference type="EMBL" id="CADIKM010000038">
    <property type="protein sequence ID" value="CAB3800662.1"/>
    <property type="molecule type" value="Genomic_DNA"/>
</dbReference>
<protein>
    <recommendedName>
        <fullName evidence="1">GmrSD restriction endonucleases N-terminal domain-containing protein</fullName>
    </recommendedName>
</protein>
<evidence type="ECO:0000313" key="2">
    <source>
        <dbReference type="EMBL" id="CAB3800662.1"/>
    </source>
</evidence>
<reference evidence="2 3" key="1">
    <citation type="submission" date="2020-04" db="EMBL/GenBank/DDBJ databases">
        <authorList>
            <person name="De Canck E."/>
        </authorList>
    </citation>
    <scope>NUCLEOTIDE SEQUENCE [LARGE SCALE GENOMIC DNA]</scope>
    <source>
        <strain evidence="2 3">LMG 28138</strain>
    </source>
</reference>
<feature type="domain" description="GmrSD restriction endonucleases N-terminal" evidence="1">
    <location>
        <begin position="27"/>
        <end position="217"/>
    </location>
</feature>
<organism evidence="2 3">
    <name type="scientific">Pararobbsia alpina</name>
    <dbReference type="NCBI Taxonomy" id="621374"/>
    <lineage>
        <taxon>Bacteria</taxon>
        <taxon>Pseudomonadati</taxon>
        <taxon>Pseudomonadota</taxon>
        <taxon>Betaproteobacteria</taxon>
        <taxon>Burkholderiales</taxon>
        <taxon>Burkholderiaceae</taxon>
        <taxon>Pararobbsia</taxon>
    </lineage>
</organism>